<evidence type="ECO:0000259" key="4">
    <source>
        <dbReference type="PROSITE" id="PS51109"/>
    </source>
</evidence>
<dbReference type="InterPro" id="IPR023346">
    <property type="entry name" value="Lysozyme-like_dom_sf"/>
</dbReference>
<dbReference type="AlphaFoldDB" id="A0A1J5RW48"/>
<accession>A0A1J5RW48</accession>
<dbReference type="Gene3D" id="1.10.530.10">
    <property type="match status" value="1"/>
</dbReference>
<proteinExistence type="predicted"/>
<dbReference type="InterPro" id="IPR011098">
    <property type="entry name" value="G5_dom"/>
</dbReference>
<dbReference type="CDD" id="cd13925">
    <property type="entry name" value="RPF"/>
    <property type="match status" value="1"/>
</dbReference>
<reference evidence="5" key="1">
    <citation type="submission" date="2016-10" db="EMBL/GenBank/DDBJ databases">
        <title>Sequence of Gallionella enrichment culture.</title>
        <authorList>
            <person name="Poehlein A."/>
            <person name="Muehling M."/>
            <person name="Daniel R."/>
        </authorList>
    </citation>
    <scope>NUCLEOTIDE SEQUENCE</scope>
</reference>
<comment type="caution">
    <text evidence="5">The sequence shown here is derived from an EMBL/GenBank/DDBJ whole genome shotgun (WGS) entry which is preliminary data.</text>
</comment>
<dbReference type="InterPro" id="IPR007137">
    <property type="entry name" value="DUF348"/>
</dbReference>
<protein>
    <submittedName>
        <fullName evidence="5">Resuscitation-promoting factor RpfB</fullName>
        <ecNumber evidence="5">3.-.-.-</ecNumber>
    </submittedName>
</protein>
<dbReference type="Pfam" id="PF07501">
    <property type="entry name" value="G5"/>
    <property type="match status" value="1"/>
</dbReference>
<dbReference type="EC" id="3.-.-.-" evidence="5"/>
<keyword evidence="1" id="KW-0732">Signal</keyword>
<sequence>MLGARRARPAPVPGFTDVWKPVRLLTSATGVPSRPSSLLLRGLARLRSLAHLAAARLRRTRPLRSPRRMIIAGIAFVLILGSSGAAYAQAHKTVTIDVDGTVTTLTTFAGSVDGVLRDRHVGLTPRDTVAPSTGSALRDGSEIVVRHAHQVQVSTDGVVSTVWTTALTAEEALQTFASRGSDIRLVASRSSAGRVPLSLTLKVAGQATVRVDGTSQVVDGGSRTIADILAGLGITLGDLDQVAVTHDDTGAVTVTVSRIVVADVSRVEAIAFATVTTQDPTRYTGQRVVRTAGVDGARTIVERVTTTDGVETSREPLSATVTAAPVDQVVAVGTKPRPVAAPTPVAVGGSASSLNWAALAMCESGGNPTSVSRNGLYYGLYQFSVGTWQAVGGSGLPSQASAAEQTARAQMLYARSGAGQWPVCGAKLSS</sequence>
<evidence type="ECO:0000256" key="1">
    <source>
        <dbReference type="ARBA" id="ARBA00022729"/>
    </source>
</evidence>
<evidence type="ECO:0000256" key="2">
    <source>
        <dbReference type="ARBA" id="ARBA00022801"/>
    </source>
</evidence>
<evidence type="ECO:0000313" key="5">
    <source>
        <dbReference type="EMBL" id="OIQ92349.1"/>
    </source>
</evidence>
<keyword evidence="2 5" id="KW-0378">Hydrolase</keyword>
<feature type="domain" description="G5" evidence="4">
    <location>
        <begin position="256"/>
        <end position="336"/>
    </location>
</feature>
<dbReference type="SMART" id="SM01208">
    <property type="entry name" value="G5"/>
    <property type="match status" value="1"/>
</dbReference>
<gene>
    <name evidence="5" type="primary">rpfB</name>
    <name evidence="5" type="ORF">GALL_257150</name>
</gene>
<name>A0A1J5RW48_9ZZZZ</name>
<dbReference type="GO" id="GO:0016787">
    <property type="term" value="F:hydrolase activity"/>
    <property type="evidence" value="ECO:0007669"/>
    <property type="project" value="UniProtKB-KW"/>
</dbReference>
<dbReference type="Pfam" id="PF03990">
    <property type="entry name" value="DUF348"/>
    <property type="match status" value="3"/>
</dbReference>
<keyword evidence="3" id="KW-0812">Transmembrane</keyword>
<organism evidence="5">
    <name type="scientific">mine drainage metagenome</name>
    <dbReference type="NCBI Taxonomy" id="410659"/>
    <lineage>
        <taxon>unclassified sequences</taxon>
        <taxon>metagenomes</taxon>
        <taxon>ecological metagenomes</taxon>
    </lineage>
</organism>
<dbReference type="SUPFAM" id="SSF53955">
    <property type="entry name" value="Lysozyme-like"/>
    <property type="match status" value="1"/>
</dbReference>
<dbReference type="InterPro" id="IPR010618">
    <property type="entry name" value="RPF"/>
</dbReference>
<dbReference type="Gene3D" id="2.20.230.10">
    <property type="entry name" value="Resuscitation-promoting factor rpfb"/>
    <property type="match status" value="1"/>
</dbReference>
<keyword evidence="3" id="KW-1133">Transmembrane helix</keyword>
<evidence type="ECO:0000256" key="3">
    <source>
        <dbReference type="SAM" id="Phobius"/>
    </source>
</evidence>
<dbReference type="PROSITE" id="PS51109">
    <property type="entry name" value="G5"/>
    <property type="match status" value="1"/>
</dbReference>
<feature type="transmembrane region" description="Helical" evidence="3">
    <location>
        <begin position="69"/>
        <end position="88"/>
    </location>
</feature>
<dbReference type="Pfam" id="PF06737">
    <property type="entry name" value="Transglycosylas"/>
    <property type="match status" value="1"/>
</dbReference>
<dbReference type="EMBL" id="MLJW01000234">
    <property type="protein sequence ID" value="OIQ92349.1"/>
    <property type="molecule type" value="Genomic_DNA"/>
</dbReference>
<keyword evidence="3" id="KW-0472">Membrane</keyword>